<protein>
    <submittedName>
        <fullName evidence="2">Uncharacterized protein</fullName>
    </submittedName>
</protein>
<keyword evidence="3" id="KW-1185">Reference proteome</keyword>
<sequence length="75" mass="8322">MFHASIVSAPEKETEDVSVQTLIFCISMMKCTSDAFITSVASALPSSVDDSLAPLPPDRREMRRSSFVRTRADKR</sequence>
<gene>
    <name evidence="2" type="ORF">NPIL_513221</name>
</gene>
<evidence type="ECO:0000313" key="3">
    <source>
        <dbReference type="Proteomes" id="UP000887013"/>
    </source>
</evidence>
<reference evidence="2" key="1">
    <citation type="submission" date="2020-08" db="EMBL/GenBank/DDBJ databases">
        <title>Multicomponent nature underlies the extraordinary mechanical properties of spider dragline silk.</title>
        <authorList>
            <person name="Kono N."/>
            <person name="Nakamura H."/>
            <person name="Mori M."/>
            <person name="Yoshida Y."/>
            <person name="Ohtoshi R."/>
            <person name="Malay A.D."/>
            <person name="Moran D.A.P."/>
            <person name="Tomita M."/>
            <person name="Numata K."/>
            <person name="Arakawa K."/>
        </authorList>
    </citation>
    <scope>NUCLEOTIDE SEQUENCE</scope>
</reference>
<name>A0A8X6TDM4_NEPPI</name>
<evidence type="ECO:0000313" key="2">
    <source>
        <dbReference type="EMBL" id="GFT03488.1"/>
    </source>
</evidence>
<dbReference type="Proteomes" id="UP000887013">
    <property type="component" value="Unassembled WGS sequence"/>
</dbReference>
<dbReference type="AlphaFoldDB" id="A0A8X6TDM4"/>
<dbReference type="EMBL" id="BMAW01055927">
    <property type="protein sequence ID" value="GFT03488.1"/>
    <property type="molecule type" value="Genomic_DNA"/>
</dbReference>
<organism evidence="2 3">
    <name type="scientific">Nephila pilipes</name>
    <name type="common">Giant wood spider</name>
    <name type="synonym">Nephila maculata</name>
    <dbReference type="NCBI Taxonomy" id="299642"/>
    <lineage>
        <taxon>Eukaryota</taxon>
        <taxon>Metazoa</taxon>
        <taxon>Ecdysozoa</taxon>
        <taxon>Arthropoda</taxon>
        <taxon>Chelicerata</taxon>
        <taxon>Arachnida</taxon>
        <taxon>Araneae</taxon>
        <taxon>Araneomorphae</taxon>
        <taxon>Entelegynae</taxon>
        <taxon>Araneoidea</taxon>
        <taxon>Nephilidae</taxon>
        <taxon>Nephila</taxon>
    </lineage>
</organism>
<accession>A0A8X6TDM4</accession>
<feature type="region of interest" description="Disordered" evidence="1">
    <location>
        <begin position="46"/>
        <end position="75"/>
    </location>
</feature>
<comment type="caution">
    <text evidence="2">The sequence shown here is derived from an EMBL/GenBank/DDBJ whole genome shotgun (WGS) entry which is preliminary data.</text>
</comment>
<proteinExistence type="predicted"/>
<evidence type="ECO:0000256" key="1">
    <source>
        <dbReference type="SAM" id="MobiDB-lite"/>
    </source>
</evidence>